<evidence type="ECO:0000313" key="2">
    <source>
        <dbReference type="Proteomes" id="UP000324260"/>
    </source>
</evidence>
<dbReference type="RefSeq" id="WP_149321453.1">
    <property type="nucleotide sequence ID" value="NZ_JARWAH010000003.1"/>
</dbReference>
<gene>
    <name evidence="1" type="ORF">FZZ93_06170</name>
</gene>
<proteinExistence type="predicted"/>
<reference evidence="1 2" key="1">
    <citation type="submission" date="2019-08" db="EMBL/GenBank/DDBJ databases">
        <title>Draft Genome Sequence of Halomonas eurihalina Isolated from Preserved Hide-surface.</title>
        <authorList>
            <person name="Hussain S.A."/>
            <person name="Xu A."/>
            <person name="Sarker M."/>
            <person name="Sommers C."/>
        </authorList>
    </citation>
    <scope>NUCLEOTIDE SEQUENCE [LARGE SCALE GENOMIC DNA]</scope>
    <source>
        <strain evidence="1 2">MS1</strain>
    </source>
</reference>
<dbReference type="EMBL" id="VTPU01000004">
    <property type="protein sequence ID" value="TZG40626.1"/>
    <property type="molecule type" value="Genomic_DNA"/>
</dbReference>
<keyword evidence="2" id="KW-1185">Reference proteome</keyword>
<dbReference type="OrthoDB" id="6168681at2"/>
<name>A0A5D9DA44_HALER</name>
<organism evidence="1 2">
    <name type="scientific">Halomonas eurihalina</name>
    <dbReference type="NCBI Taxonomy" id="42566"/>
    <lineage>
        <taxon>Bacteria</taxon>
        <taxon>Pseudomonadati</taxon>
        <taxon>Pseudomonadota</taxon>
        <taxon>Gammaproteobacteria</taxon>
        <taxon>Oceanospirillales</taxon>
        <taxon>Halomonadaceae</taxon>
        <taxon>Halomonas</taxon>
    </lineage>
</organism>
<dbReference type="Proteomes" id="UP000324260">
    <property type="component" value="Unassembled WGS sequence"/>
</dbReference>
<sequence length="66" mass="7306">MNCNELSQQADLIASTFSKQDLAKLVLALKGNHESLQHAVKVIDTIDNRVGYSLDDAWDEVLTGDF</sequence>
<dbReference type="AlphaFoldDB" id="A0A5D9DA44"/>
<evidence type="ECO:0000313" key="1">
    <source>
        <dbReference type="EMBL" id="TZG40626.1"/>
    </source>
</evidence>
<accession>A0A5D9DA44</accession>
<comment type="caution">
    <text evidence="1">The sequence shown here is derived from an EMBL/GenBank/DDBJ whole genome shotgun (WGS) entry which is preliminary data.</text>
</comment>
<protein>
    <submittedName>
        <fullName evidence="1">Uncharacterized protein</fullName>
    </submittedName>
</protein>